<evidence type="ECO:0000256" key="4">
    <source>
        <dbReference type="ARBA" id="ARBA00022989"/>
    </source>
</evidence>
<keyword evidence="3 7" id="KW-0812">Transmembrane</keyword>
<evidence type="ECO:0000256" key="6">
    <source>
        <dbReference type="SAM" id="Coils"/>
    </source>
</evidence>
<feature type="coiled-coil region" evidence="6">
    <location>
        <begin position="220"/>
        <end position="247"/>
    </location>
</feature>
<keyword evidence="2" id="KW-1003">Cell membrane</keyword>
<feature type="transmembrane region" description="Helical" evidence="7">
    <location>
        <begin position="281"/>
        <end position="301"/>
    </location>
</feature>
<evidence type="ECO:0000259" key="8">
    <source>
        <dbReference type="Pfam" id="PF00482"/>
    </source>
</evidence>
<dbReference type="PANTHER" id="PTHR35007">
    <property type="entry name" value="INTEGRAL MEMBRANE PROTEIN-RELATED"/>
    <property type="match status" value="1"/>
</dbReference>
<evidence type="ECO:0000313" key="9">
    <source>
        <dbReference type="EMBL" id="SET06164.1"/>
    </source>
</evidence>
<sequence length="309" mass="34469">MGILVGIFTFITIFLSLLTVSLNKKKEKNEHPKKDKTSISTVLKQGNDKLKHVLIRQKKPTKKQNKLAQKLSVAGIPVKAEEFIIMQWMMAIIMAGVVYLVFGQVILALFGIIIGYMVPLIWLSGKQKKRIKQFNEGLPGMVSSMIGSLRAGFSMVQSLQMVAEESYSPIKEEVQLVLKAMQYGTSLEDALLDWKDRMPSKDLELLVEAILIQRQVGGNLAFLLDKIVETTRERTKLENQIKTLTAQGRLSGIIISALPVGLGFLIYLINPEYILTLFTNPIGQILVVIALIGGIIGFFLVRKITTIEV</sequence>
<dbReference type="AlphaFoldDB" id="A0A1I0BH01"/>
<gene>
    <name evidence="9" type="ORF">SAMN05216389_10518</name>
</gene>
<evidence type="ECO:0000256" key="1">
    <source>
        <dbReference type="ARBA" id="ARBA00004651"/>
    </source>
</evidence>
<organism evidence="9 10">
    <name type="scientific">Oceanobacillus limi</name>
    <dbReference type="NCBI Taxonomy" id="930131"/>
    <lineage>
        <taxon>Bacteria</taxon>
        <taxon>Bacillati</taxon>
        <taxon>Bacillota</taxon>
        <taxon>Bacilli</taxon>
        <taxon>Bacillales</taxon>
        <taxon>Bacillaceae</taxon>
        <taxon>Oceanobacillus</taxon>
    </lineage>
</organism>
<dbReference type="Pfam" id="PF00482">
    <property type="entry name" value="T2SSF"/>
    <property type="match status" value="1"/>
</dbReference>
<keyword evidence="4 7" id="KW-1133">Transmembrane helix</keyword>
<feature type="transmembrane region" description="Helical" evidence="7">
    <location>
        <begin position="108"/>
        <end position="125"/>
    </location>
</feature>
<dbReference type="InterPro" id="IPR018076">
    <property type="entry name" value="T2SS_GspF_dom"/>
</dbReference>
<dbReference type="RefSeq" id="WP_090868222.1">
    <property type="nucleotide sequence ID" value="NZ_FOHE01000005.1"/>
</dbReference>
<feature type="transmembrane region" description="Helical" evidence="7">
    <location>
        <begin position="6"/>
        <end position="23"/>
    </location>
</feature>
<protein>
    <submittedName>
        <fullName evidence="9">Tight adherence protein B</fullName>
    </submittedName>
</protein>
<dbReference type="GO" id="GO:0005886">
    <property type="term" value="C:plasma membrane"/>
    <property type="evidence" value="ECO:0007669"/>
    <property type="project" value="UniProtKB-SubCell"/>
</dbReference>
<evidence type="ECO:0000256" key="2">
    <source>
        <dbReference type="ARBA" id="ARBA00022475"/>
    </source>
</evidence>
<comment type="subcellular location">
    <subcellularLocation>
        <location evidence="1">Cell membrane</location>
        <topology evidence="1">Multi-pass membrane protein</topology>
    </subcellularLocation>
</comment>
<dbReference type="Gene3D" id="1.20.81.30">
    <property type="entry name" value="Type II secretion system (T2SS), domain F"/>
    <property type="match status" value="1"/>
</dbReference>
<feature type="transmembrane region" description="Helical" evidence="7">
    <location>
        <begin position="250"/>
        <end position="269"/>
    </location>
</feature>
<dbReference type="STRING" id="930131.SAMN05216389_10518"/>
<keyword evidence="6" id="KW-0175">Coiled coil</keyword>
<dbReference type="Proteomes" id="UP000198618">
    <property type="component" value="Unassembled WGS sequence"/>
</dbReference>
<dbReference type="PANTHER" id="PTHR35007:SF1">
    <property type="entry name" value="PILUS ASSEMBLY PROTEIN"/>
    <property type="match status" value="1"/>
</dbReference>
<evidence type="ECO:0000256" key="5">
    <source>
        <dbReference type="ARBA" id="ARBA00023136"/>
    </source>
</evidence>
<keyword evidence="5 7" id="KW-0472">Membrane</keyword>
<dbReference type="OrthoDB" id="9803381at2"/>
<dbReference type="EMBL" id="FOHE01000005">
    <property type="protein sequence ID" value="SET06164.1"/>
    <property type="molecule type" value="Genomic_DNA"/>
</dbReference>
<evidence type="ECO:0000313" key="10">
    <source>
        <dbReference type="Proteomes" id="UP000198618"/>
    </source>
</evidence>
<reference evidence="9 10" key="1">
    <citation type="submission" date="2016-10" db="EMBL/GenBank/DDBJ databases">
        <authorList>
            <person name="de Groot N.N."/>
        </authorList>
    </citation>
    <scope>NUCLEOTIDE SEQUENCE [LARGE SCALE GENOMIC DNA]</scope>
    <source>
        <strain evidence="9 10">IBRC-M 10780</strain>
    </source>
</reference>
<dbReference type="InterPro" id="IPR042094">
    <property type="entry name" value="T2SS_GspF_sf"/>
</dbReference>
<name>A0A1I0BH01_9BACI</name>
<proteinExistence type="predicted"/>
<evidence type="ECO:0000256" key="3">
    <source>
        <dbReference type="ARBA" id="ARBA00022692"/>
    </source>
</evidence>
<feature type="transmembrane region" description="Helical" evidence="7">
    <location>
        <begin position="83"/>
        <end position="102"/>
    </location>
</feature>
<evidence type="ECO:0000256" key="7">
    <source>
        <dbReference type="SAM" id="Phobius"/>
    </source>
</evidence>
<feature type="domain" description="Type II secretion system protein GspF" evidence="8">
    <location>
        <begin position="144"/>
        <end position="266"/>
    </location>
</feature>
<keyword evidence="10" id="KW-1185">Reference proteome</keyword>
<accession>A0A1I0BH01</accession>